<organism evidence="6 7">
    <name type="scientific">Paenibacillus piri</name>
    <dbReference type="NCBI Taxonomy" id="2547395"/>
    <lineage>
        <taxon>Bacteria</taxon>
        <taxon>Bacillati</taxon>
        <taxon>Bacillota</taxon>
        <taxon>Bacilli</taxon>
        <taxon>Bacillales</taxon>
        <taxon>Paenibacillaceae</taxon>
        <taxon>Paenibacillus</taxon>
    </lineage>
</organism>
<dbReference type="AlphaFoldDB" id="A0A4R5KUH4"/>
<dbReference type="Gene3D" id="1.10.10.60">
    <property type="entry name" value="Homeodomain-like"/>
    <property type="match status" value="2"/>
</dbReference>
<protein>
    <submittedName>
        <fullName evidence="6">AraC family transcriptional regulator</fullName>
    </submittedName>
</protein>
<dbReference type="GO" id="GO:0003700">
    <property type="term" value="F:DNA-binding transcription factor activity"/>
    <property type="evidence" value="ECO:0007669"/>
    <property type="project" value="InterPro"/>
</dbReference>
<dbReference type="InterPro" id="IPR020449">
    <property type="entry name" value="Tscrpt_reg_AraC-type_HTH"/>
</dbReference>
<keyword evidence="4" id="KW-1133">Transmembrane helix</keyword>
<evidence type="ECO:0000256" key="1">
    <source>
        <dbReference type="ARBA" id="ARBA00023015"/>
    </source>
</evidence>
<dbReference type="InterPro" id="IPR009057">
    <property type="entry name" value="Homeodomain-like_sf"/>
</dbReference>
<dbReference type="OrthoDB" id="2484341at2"/>
<feature type="domain" description="HTH araC/xylS-type" evidence="5">
    <location>
        <begin position="686"/>
        <end position="785"/>
    </location>
</feature>
<dbReference type="Proteomes" id="UP000295636">
    <property type="component" value="Unassembled WGS sequence"/>
</dbReference>
<keyword evidence="3" id="KW-0804">Transcription</keyword>
<dbReference type="PRINTS" id="PR00032">
    <property type="entry name" value="HTHARAC"/>
</dbReference>
<keyword evidence="1" id="KW-0805">Transcription regulation</keyword>
<accession>A0A4R5KUH4</accession>
<dbReference type="RefSeq" id="WP_133227139.1">
    <property type="nucleotide sequence ID" value="NZ_SMRT01000003.1"/>
</dbReference>
<evidence type="ECO:0000313" key="7">
    <source>
        <dbReference type="Proteomes" id="UP000295636"/>
    </source>
</evidence>
<dbReference type="EMBL" id="SMRT01000003">
    <property type="protein sequence ID" value="TDF98768.1"/>
    <property type="molecule type" value="Genomic_DNA"/>
</dbReference>
<name>A0A4R5KUH4_9BACL</name>
<evidence type="ECO:0000313" key="6">
    <source>
        <dbReference type="EMBL" id="TDF98768.1"/>
    </source>
</evidence>
<dbReference type="Pfam" id="PF12833">
    <property type="entry name" value="HTH_18"/>
    <property type="match status" value="1"/>
</dbReference>
<evidence type="ECO:0000256" key="3">
    <source>
        <dbReference type="ARBA" id="ARBA00023163"/>
    </source>
</evidence>
<feature type="transmembrane region" description="Helical" evidence="4">
    <location>
        <begin position="314"/>
        <end position="336"/>
    </location>
</feature>
<dbReference type="PROSITE" id="PS01124">
    <property type="entry name" value="HTH_ARAC_FAMILY_2"/>
    <property type="match status" value="1"/>
</dbReference>
<dbReference type="PANTHER" id="PTHR43280:SF28">
    <property type="entry name" value="HTH-TYPE TRANSCRIPTIONAL ACTIVATOR RHAS"/>
    <property type="match status" value="1"/>
</dbReference>
<dbReference type="InterPro" id="IPR041522">
    <property type="entry name" value="CdaR_GGDEF"/>
</dbReference>
<keyword evidence="4" id="KW-0812">Transmembrane</keyword>
<dbReference type="InterPro" id="IPR018060">
    <property type="entry name" value="HTH_AraC"/>
</dbReference>
<gene>
    <name evidence="6" type="ORF">E1757_09600</name>
</gene>
<sequence>MKFFQMYKSRKYFQRMLLSITLLMIMFMAFFSFTFYYNSESVVLDLQEDANKKVLTQMNFNIRYMNELVKNLATSTFSDNQILPLMTHHEIETFELVNKLRRLEKIVDSTTFLKSIVVYNGICGCYYSTASGLAANTDPDVLLLKNYIGSTTDIPKLRLIPMRMSRGADDHDDINAFSFFIYDELTGPNSGQGRMENALIFNVKTEWLFDNMKTLNGIGNEPGNHIFIMDESGNILTPNREPKSNSNALAAALADKGAGSQLSSNMSSTFIGTFNGEKTIVSHLNFDTYQWKLVIVQPYERIVGKLDRMRNTSIVVTMLFLPLTALLSLLISHKLYRPIETLMEQFRKNTRREDKASFNEKDELLYMSSVYTHVLEKMRGIERDSLAKMSLVKHYYVRKLIMDSASLTPSEMQECIDQHRLQLKTDGPYLLAVLHIEHYSALSRKAKQADLRLYKFAITNITKEIMDKSFCNETVDMRGDHLAVLISVDGSSDRDSVLKAAAARLHEIQDTILAFYRISSTAALSDPIPSYEDISRHYGSALSLVRYRMVCGTGQVITTDRVKGNLNNRELHMPEKLEEKFIEELKAGNRQQIAAVLDRIFGCIAGLHADHVLFNMLRLSLMVSNTIREMNYHRLIPIDLDIQDFNRRIMEMEQLDEIREAFDSLVERLLDQLKQGDDNKHVILIDAIKEIIEEHYADKNLNLQQIASMVKMSPVYLGRMFKNCVGMSVADYINGVRLNITLELLGKEQYSITDIMDRVGFSNQSSYFRQFKKKFGVTPKEYRVKQLLDFS</sequence>
<comment type="caution">
    <text evidence="6">The sequence shown here is derived from an EMBL/GenBank/DDBJ whole genome shotgun (WGS) entry which is preliminary data.</text>
</comment>
<evidence type="ECO:0000259" key="5">
    <source>
        <dbReference type="PROSITE" id="PS01124"/>
    </source>
</evidence>
<dbReference type="PANTHER" id="PTHR43280">
    <property type="entry name" value="ARAC-FAMILY TRANSCRIPTIONAL REGULATOR"/>
    <property type="match status" value="1"/>
</dbReference>
<keyword evidence="2" id="KW-0238">DNA-binding</keyword>
<dbReference type="Gene3D" id="3.30.450.20">
    <property type="entry name" value="PAS domain"/>
    <property type="match status" value="1"/>
</dbReference>
<dbReference type="GO" id="GO:0043565">
    <property type="term" value="F:sequence-specific DNA binding"/>
    <property type="evidence" value="ECO:0007669"/>
    <property type="project" value="InterPro"/>
</dbReference>
<keyword evidence="7" id="KW-1185">Reference proteome</keyword>
<reference evidence="6 7" key="1">
    <citation type="submission" date="2019-03" db="EMBL/GenBank/DDBJ databases">
        <title>This is whole genome sequence of Paenibacillus sp MS74 strain.</title>
        <authorList>
            <person name="Trinh H.N."/>
        </authorList>
    </citation>
    <scope>NUCLEOTIDE SEQUENCE [LARGE SCALE GENOMIC DNA]</scope>
    <source>
        <strain evidence="6 7">MS74</strain>
    </source>
</reference>
<feature type="transmembrane region" description="Helical" evidence="4">
    <location>
        <begin position="12"/>
        <end position="37"/>
    </location>
</feature>
<evidence type="ECO:0000256" key="2">
    <source>
        <dbReference type="ARBA" id="ARBA00023125"/>
    </source>
</evidence>
<dbReference type="SMART" id="SM00342">
    <property type="entry name" value="HTH_ARAC"/>
    <property type="match status" value="1"/>
</dbReference>
<evidence type="ECO:0000256" key="4">
    <source>
        <dbReference type="SAM" id="Phobius"/>
    </source>
</evidence>
<proteinExistence type="predicted"/>
<dbReference type="Pfam" id="PF17853">
    <property type="entry name" value="GGDEF_2"/>
    <property type="match status" value="1"/>
</dbReference>
<dbReference type="SUPFAM" id="SSF46689">
    <property type="entry name" value="Homeodomain-like"/>
    <property type="match status" value="2"/>
</dbReference>
<keyword evidence="4" id="KW-0472">Membrane</keyword>